<dbReference type="EC" id="1.1.1.25" evidence="2 8"/>
<dbReference type="InterPro" id="IPR006151">
    <property type="entry name" value="Shikm_DH/Glu-tRNA_Rdtase"/>
</dbReference>
<evidence type="ECO:0000256" key="4">
    <source>
        <dbReference type="ARBA" id="ARBA00022857"/>
    </source>
</evidence>
<dbReference type="InterPro" id="IPR022893">
    <property type="entry name" value="Shikimate_DH_fam"/>
</dbReference>
<protein>
    <recommendedName>
        <fullName evidence="2 8">Shikimate dehydrogenase (NADP(+))</fullName>
        <shortName evidence="8">SDH</shortName>
        <ecNumber evidence="2 8">1.1.1.25</ecNumber>
    </recommendedName>
</protein>
<comment type="similarity">
    <text evidence="8">Belongs to the shikimate dehydrogenase family.</text>
</comment>
<dbReference type="Gene3D" id="3.40.50.720">
    <property type="entry name" value="NAD(P)-binding Rossmann-like Domain"/>
    <property type="match status" value="1"/>
</dbReference>
<comment type="catalytic activity">
    <reaction evidence="7 8">
        <text>shikimate + NADP(+) = 3-dehydroshikimate + NADPH + H(+)</text>
        <dbReference type="Rhea" id="RHEA:17737"/>
        <dbReference type="ChEBI" id="CHEBI:15378"/>
        <dbReference type="ChEBI" id="CHEBI:16630"/>
        <dbReference type="ChEBI" id="CHEBI:36208"/>
        <dbReference type="ChEBI" id="CHEBI:57783"/>
        <dbReference type="ChEBI" id="CHEBI:58349"/>
        <dbReference type="EC" id="1.1.1.25"/>
    </reaction>
</comment>
<evidence type="ECO:0000256" key="2">
    <source>
        <dbReference type="ARBA" id="ARBA00012962"/>
    </source>
</evidence>
<dbReference type="PANTHER" id="PTHR21089:SF1">
    <property type="entry name" value="BIFUNCTIONAL 3-DEHYDROQUINATE DEHYDRATASE_SHIKIMATE DEHYDROGENASE, CHLOROPLASTIC"/>
    <property type="match status" value="1"/>
</dbReference>
<feature type="binding site" evidence="8">
    <location>
        <position position="251"/>
    </location>
    <ligand>
        <name>shikimate</name>
        <dbReference type="ChEBI" id="CHEBI:36208"/>
    </ligand>
</feature>
<evidence type="ECO:0000256" key="1">
    <source>
        <dbReference type="ARBA" id="ARBA00004871"/>
    </source>
</evidence>
<comment type="pathway">
    <text evidence="1 8">Metabolic intermediate biosynthesis; chorismate biosynthesis; chorismate from D-erythrose 4-phosphate and phosphoenolpyruvate: step 4/7.</text>
</comment>
<comment type="subunit">
    <text evidence="8">Homodimer.</text>
</comment>
<evidence type="ECO:0000256" key="5">
    <source>
        <dbReference type="ARBA" id="ARBA00023002"/>
    </source>
</evidence>
<keyword evidence="12" id="KW-1185">Reference proteome</keyword>
<name>A0ABY4GPH7_9BACI</name>
<dbReference type="CDD" id="cd01065">
    <property type="entry name" value="NAD_bind_Shikimate_DH"/>
    <property type="match status" value="1"/>
</dbReference>
<evidence type="ECO:0000256" key="3">
    <source>
        <dbReference type="ARBA" id="ARBA00022605"/>
    </source>
</evidence>
<feature type="binding site" evidence="8">
    <location>
        <position position="78"/>
    </location>
    <ligand>
        <name>NADP(+)</name>
        <dbReference type="ChEBI" id="CHEBI:58349"/>
    </ligand>
</feature>
<proteinExistence type="inferred from homology"/>
<evidence type="ECO:0000256" key="7">
    <source>
        <dbReference type="ARBA" id="ARBA00049442"/>
    </source>
</evidence>
<dbReference type="SUPFAM" id="SSF51735">
    <property type="entry name" value="NAD(P)-binding Rossmann-fold domains"/>
    <property type="match status" value="1"/>
</dbReference>
<reference evidence="11 12" key="1">
    <citation type="submission" date="2022-04" db="EMBL/GenBank/DDBJ databases">
        <title>Gracilibacillus sp. isolated from saltern.</title>
        <authorList>
            <person name="Won M."/>
            <person name="Lee C.-M."/>
            <person name="Woen H.-Y."/>
            <person name="Kwon S.-W."/>
        </authorList>
    </citation>
    <scope>NUCLEOTIDE SEQUENCE [LARGE SCALE GENOMIC DNA]</scope>
    <source>
        <strain evidence="11 12">SSPM10-3</strain>
    </source>
</reference>
<feature type="binding site" evidence="8">
    <location>
        <begin position="15"/>
        <end position="17"/>
    </location>
    <ligand>
        <name>shikimate</name>
        <dbReference type="ChEBI" id="CHEBI:36208"/>
    </ligand>
</feature>
<evidence type="ECO:0000256" key="8">
    <source>
        <dbReference type="HAMAP-Rule" id="MF_00222"/>
    </source>
</evidence>
<dbReference type="Gene3D" id="3.40.50.10860">
    <property type="entry name" value="Leucine Dehydrogenase, chain A, domain 1"/>
    <property type="match status" value="1"/>
</dbReference>
<feature type="active site" description="Proton acceptor" evidence="8">
    <location>
        <position position="66"/>
    </location>
</feature>
<dbReference type="PANTHER" id="PTHR21089">
    <property type="entry name" value="SHIKIMATE DEHYDROGENASE"/>
    <property type="match status" value="1"/>
</dbReference>
<feature type="domain" description="Shikimate dehydrogenase substrate binding N-terminal" evidence="10">
    <location>
        <begin position="7"/>
        <end position="89"/>
    </location>
</feature>
<dbReference type="NCBIfam" id="TIGR00507">
    <property type="entry name" value="aroE"/>
    <property type="match status" value="1"/>
</dbReference>
<dbReference type="Proteomes" id="UP000831537">
    <property type="component" value="Chromosome"/>
</dbReference>
<organism evidence="11 12">
    <name type="scientific">Gracilibacillus salinarum</name>
    <dbReference type="NCBI Taxonomy" id="2932255"/>
    <lineage>
        <taxon>Bacteria</taxon>
        <taxon>Bacillati</taxon>
        <taxon>Bacillota</taxon>
        <taxon>Bacilli</taxon>
        <taxon>Bacillales</taxon>
        <taxon>Bacillaceae</taxon>
        <taxon>Gracilibacillus</taxon>
    </lineage>
</organism>
<feature type="domain" description="Quinate/shikimate 5-dehydrogenase/glutamyl-tRNA reductase" evidence="9">
    <location>
        <begin position="120"/>
        <end position="196"/>
    </location>
</feature>
<dbReference type="SUPFAM" id="SSF53223">
    <property type="entry name" value="Aminoacid dehydrogenase-like, N-terminal domain"/>
    <property type="match status" value="1"/>
</dbReference>
<dbReference type="GO" id="GO:0004764">
    <property type="term" value="F:shikimate 3-dehydrogenase (NADP+) activity"/>
    <property type="evidence" value="ECO:0007669"/>
    <property type="project" value="UniProtKB-EC"/>
</dbReference>
<feature type="binding site" evidence="8">
    <location>
        <position position="223"/>
    </location>
    <ligand>
        <name>shikimate</name>
        <dbReference type="ChEBI" id="CHEBI:36208"/>
    </ligand>
</feature>
<dbReference type="RefSeq" id="WP_244746408.1">
    <property type="nucleotide sequence ID" value="NZ_CP095071.1"/>
</dbReference>
<gene>
    <name evidence="8 11" type="primary">aroE</name>
    <name evidence="11" type="ORF">MUN87_04080</name>
</gene>
<feature type="binding site" evidence="8">
    <location>
        <position position="244"/>
    </location>
    <ligand>
        <name>NADP(+)</name>
        <dbReference type="ChEBI" id="CHEBI:58349"/>
    </ligand>
</feature>
<feature type="binding site" evidence="8">
    <location>
        <position position="221"/>
    </location>
    <ligand>
        <name>NADP(+)</name>
        <dbReference type="ChEBI" id="CHEBI:58349"/>
    </ligand>
</feature>
<keyword evidence="3 8" id="KW-0028">Amino-acid biosynthesis</keyword>
<keyword evidence="4 8" id="KW-0521">NADP</keyword>
<feature type="binding site" evidence="8">
    <location>
        <position position="87"/>
    </location>
    <ligand>
        <name>shikimate</name>
        <dbReference type="ChEBI" id="CHEBI:36208"/>
    </ligand>
</feature>
<dbReference type="InterPro" id="IPR011342">
    <property type="entry name" value="Shikimate_DH"/>
</dbReference>
<dbReference type="Pfam" id="PF08501">
    <property type="entry name" value="Shikimate_dh_N"/>
    <property type="match status" value="1"/>
</dbReference>
<feature type="binding site" evidence="8">
    <location>
        <begin position="128"/>
        <end position="132"/>
    </location>
    <ligand>
        <name>NADP(+)</name>
        <dbReference type="ChEBI" id="CHEBI:58349"/>
    </ligand>
</feature>
<dbReference type="Pfam" id="PF01488">
    <property type="entry name" value="Shikimate_DH"/>
    <property type="match status" value="1"/>
</dbReference>
<dbReference type="InterPro" id="IPR013708">
    <property type="entry name" value="Shikimate_DH-bd_N"/>
</dbReference>
<accession>A0ABY4GPH7</accession>
<feature type="binding site" evidence="8">
    <location>
        <position position="102"/>
    </location>
    <ligand>
        <name>shikimate</name>
        <dbReference type="ChEBI" id="CHEBI:36208"/>
    </ligand>
</feature>
<dbReference type="InterPro" id="IPR046346">
    <property type="entry name" value="Aminoacid_DH-like_N_sf"/>
</dbReference>
<dbReference type="InterPro" id="IPR036291">
    <property type="entry name" value="NAD(P)-bd_dom_sf"/>
</dbReference>
<evidence type="ECO:0000259" key="10">
    <source>
        <dbReference type="Pfam" id="PF08501"/>
    </source>
</evidence>
<dbReference type="HAMAP" id="MF_00222">
    <property type="entry name" value="Shikimate_DH_AroE"/>
    <property type="match status" value="1"/>
</dbReference>
<dbReference type="EMBL" id="CP095071">
    <property type="protein sequence ID" value="UOQ86086.1"/>
    <property type="molecule type" value="Genomic_DNA"/>
</dbReference>
<comment type="function">
    <text evidence="8">Involved in the biosynthesis of the chorismate, which leads to the biosynthesis of aromatic amino acids. Catalyzes the reversible NADPH linked reduction of 3-dehydroshikimate (DHSA) to yield shikimate (SA).</text>
</comment>
<evidence type="ECO:0000313" key="12">
    <source>
        <dbReference type="Proteomes" id="UP000831537"/>
    </source>
</evidence>
<evidence type="ECO:0000259" key="9">
    <source>
        <dbReference type="Pfam" id="PF01488"/>
    </source>
</evidence>
<evidence type="ECO:0000256" key="6">
    <source>
        <dbReference type="ARBA" id="ARBA00023141"/>
    </source>
</evidence>
<feature type="binding site" evidence="8">
    <location>
        <position position="62"/>
    </location>
    <ligand>
        <name>shikimate</name>
        <dbReference type="ChEBI" id="CHEBI:36208"/>
    </ligand>
</feature>
<evidence type="ECO:0000313" key="11">
    <source>
        <dbReference type="EMBL" id="UOQ86086.1"/>
    </source>
</evidence>
<sequence>MRYKLGLIGHPIGHSLSPWIHKHFLDLAGLDGEYKLYEGDHQQLPNVLKYLKQEGIDGFNVTVPYKQMIVDFLDEIDEDARILGAVNTVVLQNGKWKGYSTDGAGYIRSLTDPFPNLLNKNTSVLLLGAGGAARGIYRALIQEEIGRVDIANRSVVKAEQLIASMRFPGVDTQVLTFQEAEEYLGHYDLIIQTTSVGMKPHVDQQVLSLENLSADTVVSDIVYQPIMTQLLQDASDRGASIHHGHAMLLYQGQLAFEKWTGQSLEIHHLVDELEKKLRGENS</sequence>
<comment type="caution">
    <text evidence="8">Lacks conserved residue(s) required for the propagation of feature annotation.</text>
</comment>
<keyword evidence="6 8" id="KW-0057">Aromatic amino acid biosynthesis</keyword>
<keyword evidence="5 8" id="KW-0560">Oxidoreductase</keyword>